<comment type="caution">
    <text evidence="1">The sequence shown here is derived from an EMBL/GenBank/DDBJ whole genome shotgun (WGS) entry which is preliminary data.</text>
</comment>
<gene>
    <name evidence="1" type="ORF">ENJ10_09710</name>
</gene>
<evidence type="ECO:0000313" key="1">
    <source>
        <dbReference type="EMBL" id="HED10952.1"/>
    </source>
</evidence>
<dbReference type="EMBL" id="DRLD01000266">
    <property type="protein sequence ID" value="HED10952.1"/>
    <property type="molecule type" value="Genomic_DNA"/>
</dbReference>
<protein>
    <submittedName>
        <fullName evidence="1">YkgJ family cysteine cluster protein</fullName>
    </submittedName>
</protein>
<name>A0A7V1PVU7_CALAY</name>
<reference evidence="1" key="1">
    <citation type="journal article" date="2020" name="mSystems">
        <title>Genome- and Community-Level Interaction Insights into Carbon Utilization and Element Cycling Functions of Hydrothermarchaeota in Hydrothermal Sediment.</title>
        <authorList>
            <person name="Zhou Z."/>
            <person name="Liu Y."/>
            <person name="Xu W."/>
            <person name="Pan J."/>
            <person name="Luo Z.H."/>
            <person name="Li M."/>
        </authorList>
    </citation>
    <scope>NUCLEOTIDE SEQUENCE [LARGE SCALE GENOMIC DNA]</scope>
    <source>
        <strain evidence="1">HyVt-456</strain>
    </source>
</reference>
<dbReference type="AlphaFoldDB" id="A0A7V1PVU7"/>
<proteinExistence type="predicted"/>
<organism evidence="1">
    <name type="scientific">Caldithrix abyssi</name>
    <dbReference type="NCBI Taxonomy" id="187145"/>
    <lineage>
        <taxon>Bacteria</taxon>
        <taxon>Pseudomonadati</taxon>
        <taxon>Calditrichota</taxon>
        <taxon>Calditrichia</taxon>
        <taxon>Calditrichales</taxon>
        <taxon>Calditrichaceae</taxon>
        <taxon>Caldithrix</taxon>
    </lineage>
</organism>
<dbReference type="InterPro" id="IPR005358">
    <property type="entry name" value="Puta_zinc/iron-chelating_dom"/>
</dbReference>
<sequence length="216" mass="24800">MCKTDNSKIPAGRFGRWLKEIIKAAGSGGSMDVPCGECRACCTSSYFIHIRPDETETRAHIPRALLFPAPGLPRGHHVMGYNDKGHCPMFIDNACSIYAFRPLTCRIYDCRLFPATAVWEIENSKIKAQARRWRFELTTDEERKQWEALQRAAAFLNEQSACFPEAYLPARASRRAILALRIHEIFLKFDDDRDIRDHRREIAGEIMTLLSEHKTD</sequence>
<dbReference type="Proteomes" id="UP000886005">
    <property type="component" value="Unassembled WGS sequence"/>
</dbReference>
<dbReference type="Pfam" id="PF03692">
    <property type="entry name" value="CxxCxxCC"/>
    <property type="match status" value="1"/>
</dbReference>
<accession>A0A7V1PVU7</accession>